<feature type="transmembrane region" description="Helical" evidence="7">
    <location>
        <begin position="213"/>
        <end position="233"/>
    </location>
</feature>
<proteinExistence type="inferred from homology"/>
<dbReference type="RefSeq" id="WP_141814922.1">
    <property type="nucleotide sequence ID" value="NZ_VFPL01000001.1"/>
</dbReference>
<feature type="transmembrane region" description="Helical" evidence="7">
    <location>
        <begin position="60"/>
        <end position="82"/>
    </location>
</feature>
<feature type="transmembrane region" description="Helical" evidence="7">
    <location>
        <begin position="94"/>
        <end position="114"/>
    </location>
</feature>
<dbReference type="PANTHER" id="PTHR43663:SF1">
    <property type="entry name" value="CHROMATE TRANSPORTER"/>
    <property type="match status" value="1"/>
</dbReference>
<dbReference type="GO" id="GO:0005886">
    <property type="term" value="C:plasma membrane"/>
    <property type="evidence" value="ECO:0007669"/>
    <property type="project" value="UniProtKB-SubCell"/>
</dbReference>
<dbReference type="AlphaFoldDB" id="A0A5M9HDA1"/>
<comment type="subcellular location">
    <subcellularLocation>
        <location evidence="1">Cell membrane</location>
        <topology evidence="1">Multi-pass membrane protein</topology>
    </subcellularLocation>
</comment>
<dbReference type="PANTHER" id="PTHR43663">
    <property type="entry name" value="CHROMATE TRANSPORT PROTEIN-RELATED"/>
    <property type="match status" value="1"/>
</dbReference>
<evidence type="ECO:0000313" key="9">
    <source>
        <dbReference type="Proteomes" id="UP000322918"/>
    </source>
</evidence>
<dbReference type="InterPro" id="IPR003370">
    <property type="entry name" value="Chromate_transpt"/>
</dbReference>
<dbReference type="InterPro" id="IPR052518">
    <property type="entry name" value="CHR_Transporter"/>
</dbReference>
<dbReference type="NCBIfam" id="TIGR00937">
    <property type="entry name" value="2A51"/>
    <property type="match status" value="1"/>
</dbReference>
<dbReference type="GO" id="GO:0015109">
    <property type="term" value="F:chromate transmembrane transporter activity"/>
    <property type="evidence" value="ECO:0007669"/>
    <property type="project" value="InterPro"/>
</dbReference>
<feature type="transmembrane region" description="Helical" evidence="7">
    <location>
        <begin position="245"/>
        <end position="265"/>
    </location>
</feature>
<dbReference type="InterPro" id="IPR014047">
    <property type="entry name" value="Chr_Tranpt_l_chain"/>
</dbReference>
<evidence type="ECO:0000256" key="6">
    <source>
        <dbReference type="ARBA" id="ARBA00023136"/>
    </source>
</evidence>
<keyword evidence="6 7" id="KW-0472">Membrane</keyword>
<feature type="transmembrane region" description="Helical" evidence="7">
    <location>
        <begin position="312"/>
        <end position="335"/>
    </location>
</feature>
<dbReference type="PIRSF" id="PIRSF004810">
    <property type="entry name" value="ChrA"/>
    <property type="match status" value="1"/>
</dbReference>
<evidence type="ECO:0000256" key="7">
    <source>
        <dbReference type="SAM" id="Phobius"/>
    </source>
</evidence>
<name>A0A5M9HDA1_9SPHI</name>
<keyword evidence="3" id="KW-1003">Cell membrane</keyword>
<protein>
    <submittedName>
        <fullName evidence="8">Chromate efflux transporter</fullName>
    </submittedName>
</protein>
<evidence type="ECO:0000256" key="5">
    <source>
        <dbReference type="ARBA" id="ARBA00022989"/>
    </source>
</evidence>
<feature type="transmembrane region" description="Helical" evidence="7">
    <location>
        <begin position="158"/>
        <end position="182"/>
    </location>
</feature>
<evidence type="ECO:0000256" key="1">
    <source>
        <dbReference type="ARBA" id="ARBA00004651"/>
    </source>
</evidence>
<keyword evidence="5 7" id="KW-1133">Transmembrane helix</keyword>
<evidence type="ECO:0000256" key="3">
    <source>
        <dbReference type="ARBA" id="ARBA00022475"/>
    </source>
</evidence>
<sequence length="413" mass="44575">MYRDIDTGRSKAADKKVSLRYLFTAFFKIGLVSFGGHMALISVVQREMVDKDNVIDNDTILGAVTVASLLPGPLAVNVVTYIGHFLRGKKGAAISMLGILLPACILMFILSVAYFRYAYSLQAGSIMYFTGATVGAIIISTGLNLFRKEAASDVRKSALSIIAVIIQFISKSYFITIGLIIAGGLAGVIMKTAGVRPGIKESPGLRMSLRMDLPAKLMLTILAICELSFIANIPRLIENTYLKIGLVFSGISLSLFGGGYVMIPIMQSLFVNEMKWLSTQEFIDAIAFSQVTPGPILVSATFIGYKLAGITGAILATMSIFIPSAVLMIFVSQILDKNKDNKRLRHVLAGIKAIVIGLIIASGLKLLQQLDRNVVVASVAILSFLLNYKYKVSPVYLILASIAAGVILKIVLY</sequence>
<keyword evidence="4 7" id="KW-0812">Transmembrane</keyword>
<evidence type="ECO:0000256" key="4">
    <source>
        <dbReference type="ARBA" id="ARBA00022692"/>
    </source>
</evidence>
<comment type="caution">
    <text evidence="8">The sequence shown here is derived from an EMBL/GenBank/DDBJ whole genome shotgun (WGS) entry which is preliminary data.</text>
</comment>
<feature type="transmembrane region" description="Helical" evidence="7">
    <location>
        <begin position="21"/>
        <end position="40"/>
    </location>
</feature>
<feature type="transmembrane region" description="Helical" evidence="7">
    <location>
        <begin position="347"/>
        <end position="367"/>
    </location>
</feature>
<dbReference type="Pfam" id="PF02417">
    <property type="entry name" value="Chromate_transp"/>
    <property type="match status" value="2"/>
</dbReference>
<evidence type="ECO:0000313" key="8">
    <source>
        <dbReference type="EMBL" id="KAA8484956.1"/>
    </source>
</evidence>
<dbReference type="OrthoDB" id="9788907at2"/>
<dbReference type="EMBL" id="VWNE01000006">
    <property type="protein sequence ID" value="KAA8484956.1"/>
    <property type="molecule type" value="Genomic_DNA"/>
</dbReference>
<dbReference type="Proteomes" id="UP000322918">
    <property type="component" value="Unassembled WGS sequence"/>
</dbReference>
<organism evidence="8 9">
    <name type="scientific">Arcticibacter tournemirensis</name>
    <dbReference type="NCBI Taxonomy" id="699437"/>
    <lineage>
        <taxon>Bacteria</taxon>
        <taxon>Pseudomonadati</taxon>
        <taxon>Bacteroidota</taxon>
        <taxon>Sphingobacteriia</taxon>
        <taxon>Sphingobacteriales</taxon>
        <taxon>Sphingobacteriaceae</taxon>
        <taxon>Arcticibacter</taxon>
    </lineage>
</organism>
<feature type="transmembrane region" description="Helical" evidence="7">
    <location>
        <begin position="396"/>
        <end position="412"/>
    </location>
</feature>
<evidence type="ECO:0000256" key="2">
    <source>
        <dbReference type="ARBA" id="ARBA00005262"/>
    </source>
</evidence>
<gene>
    <name evidence="8" type="primary">chrA</name>
    <name evidence="8" type="ORF">F1649_04755</name>
</gene>
<comment type="similarity">
    <text evidence="2">Belongs to the chromate ion transporter (CHR) (TC 2.A.51) family.</text>
</comment>
<reference evidence="8 9" key="1">
    <citation type="submission" date="2019-09" db="EMBL/GenBank/DDBJ databases">
        <title>Pararcticibacter amylolyticus gen. nov., sp. nov., isolated from a rottenly hemp rope, and reclassification of Pedobacter tournemirensis as Pararcticibacter tournemirensis comb. nov.</title>
        <authorList>
            <person name="Cai Y."/>
        </authorList>
    </citation>
    <scope>NUCLEOTIDE SEQUENCE [LARGE SCALE GENOMIC DNA]</scope>
    <source>
        <strain evidence="8 9">TF5-37.2-LB10</strain>
    </source>
</reference>
<feature type="transmembrane region" description="Helical" evidence="7">
    <location>
        <begin position="126"/>
        <end position="146"/>
    </location>
</feature>
<keyword evidence="9" id="KW-1185">Reference proteome</keyword>
<accession>A0A5M9HDA1</accession>